<keyword evidence="5 6" id="KW-0472">Membrane</keyword>
<evidence type="ECO:0000313" key="7">
    <source>
        <dbReference type="EMBL" id="SCU95287.1"/>
    </source>
</evidence>
<evidence type="ECO:0000256" key="6">
    <source>
        <dbReference type="SAM" id="Phobius"/>
    </source>
</evidence>
<keyword evidence="8" id="KW-1185">Reference proteome</keyword>
<dbReference type="EMBL" id="LT598457">
    <property type="protein sequence ID" value="SCU95287.1"/>
    <property type="molecule type" value="Genomic_DNA"/>
</dbReference>
<feature type="transmembrane region" description="Helical" evidence="6">
    <location>
        <begin position="484"/>
        <end position="506"/>
    </location>
</feature>
<keyword evidence="2 6" id="KW-0812">Transmembrane</keyword>
<dbReference type="GO" id="GO:0016071">
    <property type="term" value="P:mRNA metabolic process"/>
    <property type="evidence" value="ECO:0007669"/>
    <property type="project" value="EnsemblFungi"/>
</dbReference>
<gene>
    <name evidence="7" type="ORF">LADA_0G14730G</name>
</gene>
<dbReference type="AlphaFoldDB" id="A0A1G4JWI7"/>
<evidence type="ECO:0000256" key="3">
    <source>
        <dbReference type="ARBA" id="ARBA00022989"/>
    </source>
</evidence>
<reference evidence="8" key="1">
    <citation type="submission" date="2016-03" db="EMBL/GenBank/DDBJ databases">
        <authorList>
            <person name="Devillers H."/>
        </authorList>
    </citation>
    <scope>NUCLEOTIDE SEQUENCE [LARGE SCALE GENOMIC DNA]</scope>
</reference>
<sequence length="611" mass="68963">MITDQYVLEAFEAIDKALELTLQQSSLAQQHTNSNTTQLKSLQDRLWLVRNEVSQLSADLRHGKSPRGADLKLLEQVLRELHASEAISQDFVSISNDVEFSVRSAISQYIAVCLYYSAVHTSLDQLPLVSDTARYYDGVLGGTRWSILYALQVLPSRMVSFGESIKGDMRVPRSTAEITTLQGNLRAAISHWYQKMLKQADKLVMIHNFELVGLPTDAKKWARSLCALPLAAVRNEVRAKRQIADSHFDDVARRLGALMTNFPKAQNLEAQVSSLNAFLGKESREKSPSGFERDLLALIPQVQALKPADHFQKPTFWTRYWIPFVCTLAYGPSSAISIWQSRYRILQFCQENIVDFCSGLLHNWVWVPLQQVWSTVRHDEKNSTIAIASKGSLESEFGSLTRMVVQLVAENSSEPIDTASLAAQVETGDLTEFMQIYEHQIHHPIKNIVSGKLVRSLLIQLQKTKVDGSLALSGIDQLLQSQQLVFGVVAMSPALLIIYCVWVCAYRFAKLGRIWSNTAQFKYRISSSLNNIERLLNYNQANVSSTDKDLNTGLLALEVVSARHYGDKLVPKNRRAEWTRDIGELVDANLSYAARLNVVNRIYHVYARYLR</sequence>
<accession>A0A1G4JWI7</accession>
<dbReference type="PANTHER" id="PTHR28234:SF1">
    <property type="entry name" value="NUCLEAR CONTROL OF ATPASE PROTEIN 2"/>
    <property type="match status" value="1"/>
</dbReference>
<dbReference type="GO" id="GO:0009060">
    <property type="term" value="P:aerobic respiration"/>
    <property type="evidence" value="ECO:0007669"/>
    <property type="project" value="EnsemblFungi"/>
</dbReference>
<evidence type="ECO:0000256" key="5">
    <source>
        <dbReference type="ARBA" id="ARBA00023136"/>
    </source>
</evidence>
<keyword evidence="3 6" id="KW-1133">Transmembrane helix</keyword>
<dbReference type="Proteomes" id="UP000190274">
    <property type="component" value="Chromosome G"/>
</dbReference>
<proteinExistence type="predicted"/>
<protein>
    <submittedName>
        <fullName evidence="7">LADA_0G14730g1_1</fullName>
    </submittedName>
</protein>
<dbReference type="OrthoDB" id="413313at2759"/>
<organism evidence="7 8">
    <name type="scientific">Lachancea dasiensis</name>
    <dbReference type="NCBI Taxonomy" id="1072105"/>
    <lineage>
        <taxon>Eukaryota</taxon>
        <taxon>Fungi</taxon>
        <taxon>Dikarya</taxon>
        <taxon>Ascomycota</taxon>
        <taxon>Saccharomycotina</taxon>
        <taxon>Saccharomycetes</taxon>
        <taxon>Saccharomycetales</taxon>
        <taxon>Saccharomycetaceae</taxon>
        <taxon>Lachancea</taxon>
    </lineage>
</organism>
<dbReference type="STRING" id="1266660.A0A1G4JWI7"/>
<evidence type="ECO:0000256" key="2">
    <source>
        <dbReference type="ARBA" id="ARBA00022692"/>
    </source>
</evidence>
<evidence type="ECO:0000256" key="4">
    <source>
        <dbReference type="ARBA" id="ARBA00023128"/>
    </source>
</evidence>
<dbReference type="InterPro" id="IPR013946">
    <property type="entry name" value="NCA2-like"/>
</dbReference>
<comment type="subcellular location">
    <subcellularLocation>
        <location evidence="1">Mitochondrion membrane</location>
        <topology evidence="1">Multi-pass membrane protein</topology>
    </subcellularLocation>
</comment>
<evidence type="ECO:0000256" key="1">
    <source>
        <dbReference type="ARBA" id="ARBA00004225"/>
    </source>
</evidence>
<dbReference type="PANTHER" id="PTHR28234">
    <property type="entry name" value="NUCLEAR CONTROL OF ATPASE PROTEIN 2"/>
    <property type="match status" value="1"/>
</dbReference>
<evidence type="ECO:0000313" key="8">
    <source>
        <dbReference type="Proteomes" id="UP000190274"/>
    </source>
</evidence>
<dbReference type="GO" id="GO:0005741">
    <property type="term" value="C:mitochondrial outer membrane"/>
    <property type="evidence" value="ECO:0007669"/>
    <property type="project" value="TreeGrafter"/>
</dbReference>
<keyword evidence="4" id="KW-0496">Mitochondrion</keyword>
<name>A0A1G4JWI7_9SACH</name>
<dbReference type="Pfam" id="PF08637">
    <property type="entry name" value="NCA2"/>
    <property type="match status" value="1"/>
</dbReference>